<dbReference type="EMBL" id="JAHWDF010000002">
    <property type="protein sequence ID" value="MBW2960537.1"/>
    <property type="molecule type" value="Genomic_DNA"/>
</dbReference>
<dbReference type="Pfam" id="PF21012">
    <property type="entry name" value="DUF6850"/>
    <property type="match status" value="1"/>
</dbReference>
<keyword evidence="1" id="KW-0732">Signal</keyword>
<dbReference type="InterPro" id="IPR049236">
    <property type="entry name" value="DUF6850"/>
</dbReference>
<evidence type="ECO:0000259" key="2">
    <source>
        <dbReference type="Pfam" id="PF21012"/>
    </source>
</evidence>
<organism evidence="3 4">
    <name type="scientific">Mesonia aestuariivivens</name>
    <dbReference type="NCBI Taxonomy" id="2796128"/>
    <lineage>
        <taxon>Bacteria</taxon>
        <taxon>Pseudomonadati</taxon>
        <taxon>Bacteroidota</taxon>
        <taxon>Flavobacteriia</taxon>
        <taxon>Flavobacteriales</taxon>
        <taxon>Flavobacteriaceae</taxon>
        <taxon>Mesonia</taxon>
    </lineage>
</organism>
<comment type="caution">
    <text evidence="3">The sequence shown here is derived from an EMBL/GenBank/DDBJ whole genome shotgun (WGS) entry which is preliminary data.</text>
</comment>
<keyword evidence="4" id="KW-1185">Reference proteome</keyword>
<dbReference type="RefSeq" id="WP_219038828.1">
    <property type="nucleotide sequence ID" value="NZ_JAHWDF010000002.1"/>
</dbReference>
<gene>
    <name evidence="3" type="ORF">KW502_01830</name>
</gene>
<feature type="signal peptide" evidence="1">
    <location>
        <begin position="1"/>
        <end position="23"/>
    </location>
</feature>
<feature type="chain" id="PRO_5046150874" description="DUF6850 domain-containing protein" evidence="1">
    <location>
        <begin position="24"/>
        <end position="530"/>
    </location>
</feature>
<evidence type="ECO:0000256" key="1">
    <source>
        <dbReference type="SAM" id="SignalP"/>
    </source>
</evidence>
<proteinExistence type="predicted"/>
<evidence type="ECO:0000313" key="4">
    <source>
        <dbReference type="Proteomes" id="UP000719267"/>
    </source>
</evidence>
<sequence>MKRYRFLLLCIAICCVNLGTLSAQEFTPAGNTFFTDIISAERVNPFNYLYLPVKNYTETGLFYTAEGGDFKDTRIPSQMQDFGLQTNGIYQNENGILFYGDLSITKSYYKNLKWNLSYQLPENGLMEDPHYFGVARPGNWSNQDYNINGGILFPINDKWNALAEVNYHLFNKYRNDRDPRDQITFNELAFHAGLNYQITPSQYVSLQGKYGATDITNKTNFTVGSNDSPKNYQQAVKWLVGYGSFNNPFWESTMRNYHQIGVSVGYTLKNEIYNINIDVSYLQKKQDTYKKNNVVNKHNEKEFFAEYEPKTYSLDALLLKKQNENSHLKLQFSGLHTKAGNTLTNKGGQSYSASVTEANLLFGYLKTQQEKSITDLGLGLGFTNSKQQDVLEQSRLEFSFLKPKIYAMKRYKISPNLDFLPKVSGQVNISLNHQFNYPNASYFNSIEDKDFFGLTQKLFYEEVTLPNSELFSASNWQSTIDLGVNLKSIQNLDTYFNISGTYNQTFNQLQYFEKSTPNRWIFSASLKVYY</sequence>
<feature type="domain" description="DUF6850" evidence="2">
    <location>
        <begin position="47"/>
        <end position="530"/>
    </location>
</feature>
<reference evidence="3 4" key="1">
    <citation type="submission" date="2021-07" db="EMBL/GenBank/DDBJ databases">
        <title>Mesonia aestuariivivens sp. nov., isolated from a tidal flat.</title>
        <authorList>
            <person name="Kim Y.-O."/>
            <person name="Yoon J.-H."/>
        </authorList>
    </citation>
    <scope>NUCLEOTIDE SEQUENCE [LARGE SCALE GENOMIC DNA]</scope>
    <source>
        <strain evidence="3 4">JHPTF-M18</strain>
    </source>
</reference>
<protein>
    <recommendedName>
        <fullName evidence="2">DUF6850 domain-containing protein</fullName>
    </recommendedName>
</protein>
<name>A0ABS6VY62_9FLAO</name>
<accession>A0ABS6VY62</accession>
<dbReference type="Proteomes" id="UP000719267">
    <property type="component" value="Unassembled WGS sequence"/>
</dbReference>
<evidence type="ECO:0000313" key="3">
    <source>
        <dbReference type="EMBL" id="MBW2960537.1"/>
    </source>
</evidence>